<evidence type="ECO:0000259" key="6">
    <source>
        <dbReference type="PROSITE" id="PS51842"/>
    </source>
</evidence>
<dbReference type="Proteomes" id="UP000518266">
    <property type="component" value="Unassembled WGS sequence"/>
</dbReference>
<dbReference type="PROSITE" id="PS51842">
    <property type="entry name" value="IF_ROD_2"/>
    <property type="match status" value="1"/>
</dbReference>
<dbReference type="PANTHER" id="PTHR47082:SF1">
    <property type="entry name" value="KERATIN-LIKE PROTEIN KRT222"/>
    <property type="match status" value="1"/>
</dbReference>
<comment type="caution">
    <text evidence="7">The sequence shown here is derived from an EMBL/GenBank/DDBJ whole genome shotgun (WGS) entry which is preliminary data.</text>
</comment>
<comment type="similarity">
    <text evidence="3">Belongs to the intermediate filament family.</text>
</comment>
<name>A0A7J5YT47_DISMA</name>
<dbReference type="PROSITE" id="PS00226">
    <property type="entry name" value="IF_ROD_1"/>
    <property type="match status" value="1"/>
</dbReference>
<keyword evidence="8" id="KW-1185">Reference proteome</keyword>
<keyword evidence="2 4" id="KW-0175">Coiled coil</keyword>
<feature type="region of interest" description="Disordered" evidence="5">
    <location>
        <begin position="61"/>
        <end position="80"/>
    </location>
</feature>
<feature type="region of interest" description="Disordered" evidence="5">
    <location>
        <begin position="415"/>
        <end position="448"/>
    </location>
</feature>
<dbReference type="OrthoDB" id="8861979at2759"/>
<feature type="coiled-coil region" evidence="4">
    <location>
        <begin position="242"/>
        <end position="304"/>
    </location>
</feature>
<dbReference type="Gene3D" id="1.20.5.170">
    <property type="match status" value="1"/>
</dbReference>
<dbReference type="InterPro" id="IPR018039">
    <property type="entry name" value="IF_conserved"/>
</dbReference>
<dbReference type="InterPro" id="IPR052857">
    <property type="entry name" value="IF_Keratin-like"/>
</dbReference>
<evidence type="ECO:0000256" key="2">
    <source>
        <dbReference type="ARBA" id="ARBA00023054"/>
    </source>
</evidence>
<evidence type="ECO:0000256" key="1">
    <source>
        <dbReference type="ARBA" id="ARBA00022754"/>
    </source>
</evidence>
<dbReference type="Pfam" id="PF00038">
    <property type="entry name" value="Filament"/>
    <property type="match status" value="2"/>
</dbReference>
<evidence type="ECO:0000256" key="3">
    <source>
        <dbReference type="RuleBase" id="RU000685"/>
    </source>
</evidence>
<keyword evidence="1 3" id="KW-0403">Intermediate filament</keyword>
<evidence type="ECO:0000256" key="5">
    <source>
        <dbReference type="SAM" id="MobiDB-lite"/>
    </source>
</evidence>
<feature type="region of interest" description="Disordered" evidence="5">
    <location>
        <begin position="589"/>
        <end position="634"/>
    </location>
</feature>
<protein>
    <recommendedName>
        <fullName evidence="6">IF rod domain-containing protein</fullName>
    </recommendedName>
</protein>
<feature type="domain" description="IF rod" evidence="6">
    <location>
        <begin position="231"/>
        <end position="569"/>
    </location>
</feature>
<dbReference type="InterPro" id="IPR039008">
    <property type="entry name" value="IF_rod_dom"/>
</dbReference>
<dbReference type="SUPFAM" id="SSF64593">
    <property type="entry name" value="Intermediate filament protein, coiled coil region"/>
    <property type="match status" value="1"/>
</dbReference>
<dbReference type="AlphaFoldDB" id="A0A7J5YT47"/>
<dbReference type="SMART" id="SM01391">
    <property type="entry name" value="Filament"/>
    <property type="match status" value="1"/>
</dbReference>
<reference evidence="7 8" key="1">
    <citation type="submission" date="2020-03" db="EMBL/GenBank/DDBJ databases">
        <title>Dissostichus mawsoni Genome sequencing and assembly.</title>
        <authorList>
            <person name="Park H."/>
        </authorList>
    </citation>
    <scope>NUCLEOTIDE SEQUENCE [LARGE SCALE GENOMIC DNA]</scope>
    <source>
        <strain evidence="7">DM0001</strain>
        <tissue evidence="7">Muscle</tissue>
    </source>
</reference>
<gene>
    <name evidence="7" type="ORF">F7725_005224</name>
</gene>
<evidence type="ECO:0000256" key="4">
    <source>
        <dbReference type="SAM" id="Coils"/>
    </source>
</evidence>
<dbReference type="PANTHER" id="PTHR47082">
    <property type="entry name" value="KERATIN-LIKE PROTEIN KRT222"/>
    <property type="match status" value="1"/>
</dbReference>
<feature type="coiled-coil region" evidence="4">
    <location>
        <begin position="513"/>
        <end position="568"/>
    </location>
</feature>
<evidence type="ECO:0000313" key="8">
    <source>
        <dbReference type="Proteomes" id="UP000518266"/>
    </source>
</evidence>
<organism evidence="7 8">
    <name type="scientific">Dissostichus mawsoni</name>
    <name type="common">Antarctic cod</name>
    <dbReference type="NCBI Taxonomy" id="36200"/>
    <lineage>
        <taxon>Eukaryota</taxon>
        <taxon>Metazoa</taxon>
        <taxon>Chordata</taxon>
        <taxon>Craniata</taxon>
        <taxon>Vertebrata</taxon>
        <taxon>Euteleostomi</taxon>
        <taxon>Actinopterygii</taxon>
        <taxon>Neopterygii</taxon>
        <taxon>Teleostei</taxon>
        <taxon>Neoteleostei</taxon>
        <taxon>Acanthomorphata</taxon>
        <taxon>Eupercaria</taxon>
        <taxon>Perciformes</taxon>
        <taxon>Notothenioidei</taxon>
        <taxon>Nototheniidae</taxon>
        <taxon>Dissostichus</taxon>
    </lineage>
</organism>
<sequence>MLIRAVVPDTGGLLSHPFPDLTLELRIGGLQSAHLLQVAAQAVVEVLHGLLLAATDAHTAAPAAPEGTSQVKTSAEPVGGVGHADTSTICTAVHAPRPPAGAGLHVGHGRAGKPTAKGGHDDFCSDSGDAAEAARRMHFIASFPEVGAAEQANGSLCAVSGPLLMTWDPVGEENVLTESLYRNVAKLWGVVHRLSNRPRDFYCLFTTLSLGGHVAIGWRSLSSPMDSMQDSSRTMGGLNARLKGFLEQVNRLQEANQQLEAQIADWGARSTPRSQDWTQQEQTVNELRAQVGNLLMENAQLALQSESMKSRAAAIQARCETEEITTLRLEQQVAVLRESKRKADQSSTTLQADLRHSMTDLQEMHREFEAAQALQLQRAGSCDLLLAAAAAGGEVEDGTAMELTQLHDRIRAQCDRGRSPSLGAGSNPLPGFAGPSHSGAAASRTHGGVLSEEEAAWAQVSLGGAALREARDELAEARRQWHSLQVEIETLHALEKGLESSLQNTQRLYSSQLQDLSQVIAGLESELEQVRSGLATQRQRHSQLLNTKMRLEREISTYRRLLEREEGRHMGQNGQPMGLRPWRFSMEEPKENGLENGFSDPAVTPDEPKSEPLPEIPSLLPAESGQKKTGLRSPGWPRCSGLRASVAVPHILPPSRQAAACVCALQLPCPPPERKIDKVIKQWEGSFFRGNPKLRRKSVSLRFDLHMAAANEGCAQTKQDSLPDVEVCLIMKRSRSIPTITQ</sequence>
<accession>A0A7J5YT47</accession>
<proteinExistence type="inferred from homology"/>
<dbReference type="EMBL" id="JAAKFY010000009">
    <property type="protein sequence ID" value="KAF3851869.1"/>
    <property type="molecule type" value="Genomic_DNA"/>
</dbReference>
<dbReference type="GO" id="GO:0005882">
    <property type="term" value="C:intermediate filament"/>
    <property type="evidence" value="ECO:0007669"/>
    <property type="project" value="UniProtKB-KW"/>
</dbReference>
<evidence type="ECO:0000313" key="7">
    <source>
        <dbReference type="EMBL" id="KAF3851869.1"/>
    </source>
</evidence>